<dbReference type="InterPro" id="IPR043128">
    <property type="entry name" value="Rev_trsase/Diguanyl_cyclase"/>
</dbReference>
<evidence type="ECO:0000256" key="3">
    <source>
        <dbReference type="ARBA" id="ARBA00022692"/>
    </source>
</evidence>
<accession>A0ABR5APZ0</accession>
<evidence type="ECO:0000256" key="1">
    <source>
        <dbReference type="ARBA" id="ARBA00004651"/>
    </source>
</evidence>
<feature type="transmembrane region" description="Helical" evidence="6">
    <location>
        <begin position="163"/>
        <end position="183"/>
    </location>
</feature>
<dbReference type="NCBIfam" id="TIGR00254">
    <property type="entry name" value="GGDEF"/>
    <property type="match status" value="1"/>
</dbReference>
<evidence type="ECO:0000256" key="4">
    <source>
        <dbReference type="ARBA" id="ARBA00022989"/>
    </source>
</evidence>
<dbReference type="EMBL" id="JXAK01000001">
    <property type="protein sequence ID" value="KIL42432.1"/>
    <property type="molecule type" value="Genomic_DNA"/>
</dbReference>
<dbReference type="InterPro" id="IPR000160">
    <property type="entry name" value="GGDEF_dom"/>
</dbReference>
<dbReference type="CDD" id="cd01949">
    <property type="entry name" value="GGDEF"/>
    <property type="match status" value="1"/>
</dbReference>
<protein>
    <recommendedName>
        <fullName evidence="7">GGDEF domain-containing protein</fullName>
    </recommendedName>
</protein>
<evidence type="ECO:0000259" key="7">
    <source>
        <dbReference type="PROSITE" id="PS50887"/>
    </source>
</evidence>
<dbReference type="PROSITE" id="PS50887">
    <property type="entry name" value="GGDEF"/>
    <property type="match status" value="1"/>
</dbReference>
<evidence type="ECO:0000313" key="8">
    <source>
        <dbReference type="EMBL" id="KIL42432.1"/>
    </source>
</evidence>
<dbReference type="PANTHER" id="PTHR45138:SF9">
    <property type="entry name" value="DIGUANYLATE CYCLASE DGCM-RELATED"/>
    <property type="match status" value="1"/>
</dbReference>
<evidence type="ECO:0000256" key="6">
    <source>
        <dbReference type="SAM" id="Phobius"/>
    </source>
</evidence>
<dbReference type="InterPro" id="IPR050469">
    <property type="entry name" value="Diguanylate_Cyclase"/>
</dbReference>
<dbReference type="InterPro" id="IPR029787">
    <property type="entry name" value="Nucleotide_cyclase"/>
</dbReference>
<keyword evidence="5 6" id="KW-0472">Membrane</keyword>
<evidence type="ECO:0000256" key="2">
    <source>
        <dbReference type="ARBA" id="ARBA00022475"/>
    </source>
</evidence>
<sequence>MQDWFLPISNVCTLVTLNYIAIKLRTKVAIEPYEIFAVPLLTGLACIVMMLQPLPPALGIVDLRFAPLVMAGLSSGLPIALLSLLLPAAYSYFAGGQPMMNLLQDMIAPAVLSSLFHNRDYRSGIVPIRLSDGLKTIALFFIVHVLAGFYMKQQRVDADMLMSRLYMLALCVVAIVVLIRMYNDESKTWLLQRRLELQANQDGLTRLANLRSFIKLAEDTLARRRIAIFMIDIDNFKQYNDRFGHLAGDDLLREVGRLLRNAIGAQDYVARYGGEEFILMSHHTDLATLDSYASLLCDTVASQAYSELQQVNADGYDADANSIQSITISIGISVAARPGDSLQRLIDEADQALYASKRGGKNRYTFHTPIPYTAGKQNNA</sequence>
<feature type="domain" description="GGDEF" evidence="7">
    <location>
        <begin position="224"/>
        <end position="369"/>
    </location>
</feature>
<dbReference type="Pfam" id="PF07694">
    <property type="entry name" value="5TM-5TMR_LYT"/>
    <property type="match status" value="1"/>
</dbReference>
<dbReference type="Gene3D" id="3.30.70.270">
    <property type="match status" value="1"/>
</dbReference>
<keyword evidence="9" id="KW-1185">Reference proteome</keyword>
<keyword evidence="3 6" id="KW-0812">Transmembrane</keyword>
<gene>
    <name evidence="8" type="ORF">SD70_00460</name>
</gene>
<feature type="transmembrane region" description="Helical" evidence="6">
    <location>
        <begin position="66"/>
        <end position="93"/>
    </location>
</feature>
<evidence type="ECO:0000313" key="9">
    <source>
        <dbReference type="Proteomes" id="UP000031967"/>
    </source>
</evidence>
<dbReference type="RefSeq" id="WP_041044750.1">
    <property type="nucleotide sequence ID" value="NZ_JXAK01000001.1"/>
</dbReference>
<feature type="transmembrane region" description="Helical" evidence="6">
    <location>
        <begin position="36"/>
        <end position="54"/>
    </location>
</feature>
<keyword evidence="2" id="KW-1003">Cell membrane</keyword>
<comment type="subcellular location">
    <subcellularLocation>
        <location evidence="1">Cell membrane</location>
        <topology evidence="1">Multi-pass membrane protein</topology>
    </subcellularLocation>
</comment>
<feature type="transmembrane region" description="Helical" evidence="6">
    <location>
        <begin position="6"/>
        <end position="24"/>
    </location>
</feature>
<dbReference type="Pfam" id="PF00990">
    <property type="entry name" value="GGDEF"/>
    <property type="match status" value="1"/>
</dbReference>
<dbReference type="InterPro" id="IPR011620">
    <property type="entry name" value="Sig_transdc_His_kinase_LytS_TM"/>
</dbReference>
<proteinExistence type="predicted"/>
<feature type="transmembrane region" description="Helical" evidence="6">
    <location>
        <begin position="133"/>
        <end position="151"/>
    </location>
</feature>
<name>A0ABR5APZ0_9BACL</name>
<dbReference type="Proteomes" id="UP000031967">
    <property type="component" value="Unassembled WGS sequence"/>
</dbReference>
<evidence type="ECO:0000256" key="5">
    <source>
        <dbReference type="ARBA" id="ARBA00023136"/>
    </source>
</evidence>
<dbReference type="PANTHER" id="PTHR45138">
    <property type="entry name" value="REGULATORY COMPONENTS OF SENSORY TRANSDUCTION SYSTEM"/>
    <property type="match status" value="1"/>
</dbReference>
<keyword evidence="4 6" id="KW-1133">Transmembrane helix</keyword>
<reference evidence="8 9" key="1">
    <citation type="submission" date="2014-12" db="EMBL/GenBank/DDBJ databases">
        <title>Draft genome sequence of Paenibacillus kamchatkensis strain B-2647.</title>
        <authorList>
            <person name="Karlyshev A.V."/>
            <person name="Kudryashova E.B."/>
        </authorList>
    </citation>
    <scope>NUCLEOTIDE SEQUENCE [LARGE SCALE GENOMIC DNA]</scope>
    <source>
        <strain evidence="8 9">VKM B-2647</strain>
    </source>
</reference>
<organism evidence="8 9">
    <name type="scientific">Gordoniibacillus kamchatkensis</name>
    <dbReference type="NCBI Taxonomy" id="1590651"/>
    <lineage>
        <taxon>Bacteria</taxon>
        <taxon>Bacillati</taxon>
        <taxon>Bacillota</taxon>
        <taxon>Bacilli</taxon>
        <taxon>Bacillales</taxon>
        <taxon>Paenibacillaceae</taxon>
        <taxon>Gordoniibacillus</taxon>
    </lineage>
</organism>
<comment type="caution">
    <text evidence="8">The sequence shown here is derived from an EMBL/GenBank/DDBJ whole genome shotgun (WGS) entry which is preliminary data.</text>
</comment>
<dbReference type="SMART" id="SM00267">
    <property type="entry name" value="GGDEF"/>
    <property type="match status" value="1"/>
</dbReference>
<dbReference type="SUPFAM" id="SSF55073">
    <property type="entry name" value="Nucleotide cyclase"/>
    <property type="match status" value="1"/>
</dbReference>